<keyword evidence="1" id="KW-1133">Transmembrane helix</keyword>
<keyword evidence="5" id="KW-1185">Reference proteome</keyword>
<accession>A0A9X1UDD8</accession>
<comment type="caution">
    <text evidence="3">The sequence shown here is derived from an EMBL/GenBank/DDBJ whole genome shotgun (WGS) entry which is preliminary data.</text>
</comment>
<dbReference type="Pfam" id="PF09990">
    <property type="entry name" value="DUF2231"/>
    <property type="match status" value="1"/>
</dbReference>
<dbReference type="Proteomes" id="UP001139054">
    <property type="component" value="Unassembled WGS sequence"/>
</dbReference>
<dbReference type="AlphaFoldDB" id="A0A9X1UDD8"/>
<organism evidence="3 6">
    <name type="scientific">Bradyrhizobium zhengyangense</name>
    <dbReference type="NCBI Taxonomy" id="2911009"/>
    <lineage>
        <taxon>Bacteria</taxon>
        <taxon>Pseudomonadati</taxon>
        <taxon>Pseudomonadota</taxon>
        <taxon>Alphaproteobacteria</taxon>
        <taxon>Hyphomicrobiales</taxon>
        <taxon>Nitrobacteraceae</taxon>
        <taxon>Bradyrhizobium</taxon>
    </lineage>
</organism>
<sequence>MPEIVPNWHPIFVHFTIALYVVATALYALGQIAGGRSWAGVVVVAARINLWTGAALSILTVIAGIDAFFTVAHDASQTIFMIDHRRWAIATAVVWWFIAVFEAARAIQGKKANLVVAFALVVAIGPLAVTGWKGGELVYRNRIGIVATRMSPVDGIGERGAHPLSAPDRGGRS</sequence>
<evidence type="ECO:0000313" key="6">
    <source>
        <dbReference type="Proteomes" id="UP001139054"/>
    </source>
</evidence>
<keyword evidence="1" id="KW-0472">Membrane</keyword>
<dbReference type="RefSeq" id="WP_237866275.1">
    <property type="nucleotide sequence ID" value="NZ_JAKLTY010000024.1"/>
</dbReference>
<protein>
    <recommendedName>
        <fullName evidence="2">DUF2231 domain-containing protein</fullName>
    </recommendedName>
</protein>
<evidence type="ECO:0000256" key="1">
    <source>
        <dbReference type="SAM" id="Phobius"/>
    </source>
</evidence>
<dbReference type="Proteomes" id="UP001139012">
    <property type="component" value="Unassembled WGS sequence"/>
</dbReference>
<dbReference type="EMBL" id="JAKLUA010000018">
    <property type="protein sequence ID" value="MCG2672132.1"/>
    <property type="molecule type" value="Genomic_DNA"/>
</dbReference>
<evidence type="ECO:0000313" key="4">
    <source>
        <dbReference type="EMBL" id="MCG2672132.1"/>
    </source>
</evidence>
<keyword evidence="1" id="KW-0812">Transmembrane</keyword>
<gene>
    <name evidence="4" type="ORF">L6637_34825</name>
    <name evidence="3" type="ORF">L6654_30225</name>
</gene>
<feature type="transmembrane region" description="Helical" evidence="1">
    <location>
        <begin position="113"/>
        <end position="132"/>
    </location>
</feature>
<dbReference type="InterPro" id="IPR019251">
    <property type="entry name" value="DUF2231_TM"/>
</dbReference>
<feature type="transmembrane region" description="Helical" evidence="1">
    <location>
        <begin position="87"/>
        <end position="107"/>
    </location>
</feature>
<feature type="domain" description="DUF2231" evidence="2">
    <location>
        <begin position="9"/>
        <end position="146"/>
    </location>
</feature>
<evidence type="ECO:0000313" key="5">
    <source>
        <dbReference type="Proteomes" id="UP001139012"/>
    </source>
</evidence>
<feature type="transmembrane region" description="Helical" evidence="1">
    <location>
        <begin position="12"/>
        <end position="30"/>
    </location>
</feature>
<proteinExistence type="predicted"/>
<name>A0A9X1UDD8_9BRAD</name>
<evidence type="ECO:0000259" key="2">
    <source>
        <dbReference type="Pfam" id="PF09990"/>
    </source>
</evidence>
<feature type="transmembrane region" description="Helical" evidence="1">
    <location>
        <begin position="50"/>
        <end position="75"/>
    </location>
</feature>
<evidence type="ECO:0000313" key="3">
    <source>
        <dbReference type="EMBL" id="MCG2630913.1"/>
    </source>
</evidence>
<reference evidence="3" key="1">
    <citation type="submission" date="2022-01" db="EMBL/GenBank/DDBJ databases">
        <title>Genome sequnece data of strain Bradyrhizobium sp. nov.</title>
        <authorList>
            <person name="Zhang J."/>
        </authorList>
    </citation>
    <scope>NUCLEOTIDE SEQUENCE</scope>
    <source>
        <strain evidence="4">WYCCWR 12774</strain>
        <strain evidence="3">WYCCWR 13023</strain>
    </source>
</reference>
<dbReference type="EMBL" id="JAKLTY010000024">
    <property type="protein sequence ID" value="MCG2630913.1"/>
    <property type="molecule type" value="Genomic_DNA"/>
</dbReference>